<sequence>MSRKTLSVGAAALVAAVLAVLAGCATTQTVKPATDEELKAKRDSAQQYYSFGAGYFSQGNFESALENFQRALTYDSTYYEVYVAIGTAYRKMLDPVSAEENFRAAMRLDPKKAKAYEGLGDLFLAMQKDSAALAVYLEGLAQDSSLVDLYSGAADVYLRWKQMDKARQLYESAMRRFPDDVNVQRLWADFLYKQGLYADAANSLLPLVQRFSKVWELREKLADCYIELKQYDKAVAQLDTILQSEPNRDQTALRQGSVYLASGKTKQAIKVFDALIAKDSTKTQPRVFKAEALIQQGSTGAAEDILQKVLRMEPGNAQALADLGEIRYKQAREQAGSNLTATPTAKLRRSLALCDEAIGYYNKALSDPVMKQYAGKMLVAVGDLKKVVEKELFVR</sequence>
<dbReference type="InterPro" id="IPR011990">
    <property type="entry name" value="TPR-like_helical_dom_sf"/>
</dbReference>
<keyword evidence="2 3" id="KW-0802">TPR repeat</keyword>
<evidence type="ECO:0000256" key="4">
    <source>
        <dbReference type="SAM" id="SignalP"/>
    </source>
</evidence>
<feature type="repeat" description="TPR" evidence="3">
    <location>
        <begin position="79"/>
        <end position="112"/>
    </location>
</feature>
<reference evidence="5" key="1">
    <citation type="submission" date="2019-03" db="EMBL/GenBank/DDBJ databases">
        <title>Lake Tanganyika Metagenome-Assembled Genomes (MAGs).</title>
        <authorList>
            <person name="Tran P."/>
        </authorList>
    </citation>
    <scope>NUCLEOTIDE SEQUENCE</scope>
    <source>
        <strain evidence="5">K_DeepCast_150m_m2_040</strain>
    </source>
</reference>
<feature type="repeat" description="TPR" evidence="3">
    <location>
        <begin position="45"/>
        <end position="78"/>
    </location>
</feature>
<dbReference type="EMBL" id="VGIR01000039">
    <property type="protein sequence ID" value="MBM3331681.1"/>
    <property type="molecule type" value="Genomic_DNA"/>
</dbReference>
<evidence type="ECO:0000313" key="5">
    <source>
        <dbReference type="EMBL" id="MBM3331681.1"/>
    </source>
</evidence>
<dbReference type="Pfam" id="PF13414">
    <property type="entry name" value="TPR_11"/>
    <property type="match status" value="1"/>
</dbReference>
<accession>A0A937XGM0</accession>
<dbReference type="PANTHER" id="PTHR45586">
    <property type="entry name" value="TPR REPEAT-CONTAINING PROTEIN PA4667"/>
    <property type="match status" value="1"/>
</dbReference>
<dbReference type="GO" id="GO:0006396">
    <property type="term" value="P:RNA processing"/>
    <property type="evidence" value="ECO:0007669"/>
    <property type="project" value="InterPro"/>
</dbReference>
<comment type="caution">
    <text evidence="5">The sequence shown here is derived from an EMBL/GenBank/DDBJ whole genome shotgun (WGS) entry which is preliminary data.</text>
</comment>
<dbReference type="Pfam" id="PF13181">
    <property type="entry name" value="TPR_8"/>
    <property type="match status" value="1"/>
</dbReference>
<dbReference type="PROSITE" id="PS51257">
    <property type="entry name" value="PROKAR_LIPOPROTEIN"/>
    <property type="match status" value="1"/>
</dbReference>
<evidence type="ECO:0000313" key="6">
    <source>
        <dbReference type="Proteomes" id="UP000779900"/>
    </source>
</evidence>
<dbReference type="SUPFAM" id="SSF48452">
    <property type="entry name" value="TPR-like"/>
    <property type="match status" value="1"/>
</dbReference>
<dbReference type="AlphaFoldDB" id="A0A937XGM0"/>
<gene>
    <name evidence="5" type="ORF">FJY68_07515</name>
</gene>
<proteinExistence type="predicted"/>
<dbReference type="PANTHER" id="PTHR45586:SF1">
    <property type="entry name" value="LIPOPOLYSACCHARIDE ASSEMBLY PROTEIN B"/>
    <property type="match status" value="1"/>
</dbReference>
<keyword evidence="1" id="KW-0677">Repeat</keyword>
<dbReference type="SMART" id="SM00028">
    <property type="entry name" value="TPR"/>
    <property type="match status" value="7"/>
</dbReference>
<name>A0A937XGM0_UNCW3</name>
<dbReference type="Gene3D" id="1.25.40.10">
    <property type="entry name" value="Tetratricopeptide repeat domain"/>
    <property type="match status" value="2"/>
</dbReference>
<dbReference type="Pfam" id="PF14559">
    <property type="entry name" value="TPR_19"/>
    <property type="match status" value="2"/>
</dbReference>
<dbReference type="PROSITE" id="PS50293">
    <property type="entry name" value="TPR_REGION"/>
    <property type="match status" value="1"/>
</dbReference>
<feature type="signal peptide" evidence="4">
    <location>
        <begin position="1"/>
        <end position="22"/>
    </location>
</feature>
<dbReference type="InterPro" id="IPR051012">
    <property type="entry name" value="CellSynth/LPSAsmb/PSIAsmb"/>
</dbReference>
<feature type="chain" id="PRO_5037750442" evidence="4">
    <location>
        <begin position="23"/>
        <end position="395"/>
    </location>
</feature>
<dbReference type="InterPro" id="IPR019734">
    <property type="entry name" value="TPR_rpt"/>
</dbReference>
<evidence type="ECO:0000256" key="1">
    <source>
        <dbReference type="ARBA" id="ARBA00022737"/>
    </source>
</evidence>
<feature type="repeat" description="TPR" evidence="3">
    <location>
        <begin position="215"/>
        <end position="248"/>
    </location>
</feature>
<dbReference type="InterPro" id="IPR003107">
    <property type="entry name" value="HAT"/>
</dbReference>
<evidence type="ECO:0000256" key="3">
    <source>
        <dbReference type="PROSITE-ProRule" id="PRU00339"/>
    </source>
</evidence>
<dbReference type="SMART" id="SM00386">
    <property type="entry name" value="HAT"/>
    <property type="match status" value="1"/>
</dbReference>
<organism evidence="5 6">
    <name type="scientific">candidate division WOR-3 bacterium</name>
    <dbReference type="NCBI Taxonomy" id="2052148"/>
    <lineage>
        <taxon>Bacteria</taxon>
        <taxon>Bacteria division WOR-3</taxon>
    </lineage>
</organism>
<evidence type="ECO:0000256" key="2">
    <source>
        <dbReference type="ARBA" id="ARBA00022803"/>
    </source>
</evidence>
<dbReference type="PROSITE" id="PS50005">
    <property type="entry name" value="TPR"/>
    <property type="match status" value="4"/>
</dbReference>
<feature type="repeat" description="TPR" evidence="3">
    <location>
        <begin position="147"/>
        <end position="180"/>
    </location>
</feature>
<keyword evidence="4" id="KW-0732">Signal</keyword>
<dbReference type="Proteomes" id="UP000779900">
    <property type="component" value="Unassembled WGS sequence"/>
</dbReference>
<protein>
    <submittedName>
        <fullName evidence="5">Tetratricopeptide repeat protein</fullName>
    </submittedName>
</protein>